<keyword evidence="3" id="KW-0934">Plastid</keyword>
<gene>
    <name evidence="3" type="primary">secG</name>
</gene>
<feature type="signal peptide" evidence="2">
    <location>
        <begin position="1"/>
        <end position="24"/>
    </location>
</feature>
<keyword evidence="3" id="KW-0150">Chloroplast</keyword>
<geneLocation type="chloroplast" evidence="3"/>
<name>A0A1Z1MGJ7_9FLOR</name>
<feature type="chain" id="PRO_5012644791" evidence="2">
    <location>
        <begin position="25"/>
        <end position="68"/>
    </location>
</feature>
<dbReference type="EMBL" id="MF101436">
    <property type="protein sequence ID" value="ARW65200.1"/>
    <property type="molecule type" value="Genomic_DNA"/>
</dbReference>
<protein>
    <submittedName>
        <fullName evidence="3">Preprotein-translocase subunit g</fullName>
    </submittedName>
</protein>
<dbReference type="RefSeq" id="YP_009396014.1">
    <property type="nucleotide sequence ID" value="NC_035280.1"/>
</dbReference>
<keyword evidence="1" id="KW-1133">Transmembrane helix</keyword>
<accession>A0A1Z1MGJ7</accession>
<feature type="transmembrane region" description="Helical" evidence="1">
    <location>
        <begin position="48"/>
        <end position="66"/>
    </location>
</feature>
<evidence type="ECO:0000313" key="3">
    <source>
        <dbReference type="EMBL" id="ARW65200.1"/>
    </source>
</evidence>
<dbReference type="GeneID" id="33358136"/>
<proteinExistence type="predicted"/>
<dbReference type="AlphaFoldDB" id="A0A1Z1MGJ7"/>
<organism evidence="3">
    <name type="scientific">Dasya naccarioides</name>
    <dbReference type="NCBI Taxonomy" id="2007180"/>
    <lineage>
        <taxon>Eukaryota</taxon>
        <taxon>Rhodophyta</taxon>
        <taxon>Florideophyceae</taxon>
        <taxon>Rhodymeniophycidae</taxon>
        <taxon>Ceramiales</taxon>
        <taxon>Dasyaceae</taxon>
        <taxon>Dasya</taxon>
    </lineage>
</organism>
<evidence type="ECO:0000256" key="1">
    <source>
        <dbReference type="SAM" id="Phobius"/>
    </source>
</evidence>
<reference evidence="3" key="1">
    <citation type="journal article" date="2017" name="J. Phycol.">
        <title>Analysis of chloroplast genomes and a supermatrix inform reclassification of the Rhodomelaceae (Rhodophyta).</title>
        <authorList>
            <person name="Diaz-Tapia P."/>
            <person name="Maggs C.A."/>
            <person name="West J.A."/>
            <person name="Verbruggen H."/>
        </authorList>
    </citation>
    <scope>NUCLEOTIDE SEQUENCE</scope>
    <source>
        <strain evidence="3">PD888</strain>
    </source>
</reference>
<evidence type="ECO:0000256" key="2">
    <source>
        <dbReference type="SAM" id="SignalP"/>
    </source>
</evidence>
<keyword evidence="1" id="KW-0472">Membrane</keyword>
<sequence>MIKLAWYSVSLFTILLILFNSPNGNNINNFGNQNKLLGSRSNQLLVQKFIVLMILLFITLTILCSLSI</sequence>
<keyword evidence="2" id="KW-0732">Signal</keyword>
<keyword evidence="1" id="KW-0812">Transmembrane</keyword>